<dbReference type="CDD" id="cd02961">
    <property type="entry name" value="PDI_a_family"/>
    <property type="match status" value="1"/>
</dbReference>
<comment type="subcellular location">
    <subcellularLocation>
        <location evidence="2">Endoplasmic reticulum lumen</location>
    </subcellularLocation>
</comment>
<dbReference type="EMBL" id="UZAN01049744">
    <property type="protein sequence ID" value="VDP87668.1"/>
    <property type="molecule type" value="Genomic_DNA"/>
</dbReference>
<feature type="signal peptide" evidence="12">
    <location>
        <begin position="1"/>
        <end position="15"/>
    </location>
</feature>
<proteinExistence type="inferred from homology"/>
<dbReference type="EC" id="5.3.4.1" evidence="4"/>
<evidence type="ECO:0000256" key="2">
    <source>
        <dbReference type="ARBA" id="ARBA00004319"/>
    </source>
</evidence>
<sequence>MIALSLIVLLPLVLADVTELTKDGFDSKVSEVEYTLVMFYAPWCGHCKHLKPHFEEASKLLANAASNVRLARLDCTEHGEKCSEFGVTGYPTVKLFKNGVFHKEYDGPRDTDGIRAFMMKHSQPPSKKLLTMEDYTSFTSRGDSDRLPTVVAYFKEEGDSLKSFQDVASDFISDVLFAHTHDPTILGSKEMTAKALGDWIRKTQYNDKHFSKNKLLVFYFNASLDGYPKGVNYHRNRLMKLLKSLKSTSDLKFAYSFSGDYYHELSDLGEADGPFPVVAIYSSGKKYKLPDYSPEKLVEFIEKFRDGKLTPHIKSEPVPEPSDEATVTAVGTTFEEIVNDGSKDVFIMFHAPWCGHCKNLMPKFKEAAEKLRSEPSVKFVLYDATANDIPEPYSVRGYPTLYFAPKNSKDTPKRYEGPREVDDLIKFVAKESTQELRGYNREGAPKKEDL</sequence>
<dbReference type="Proteomes" id="UP000272942">
    <property type="component" value="Unassembled WGS sequence"/>
</dbReference>
<dbReference type="FunFam" id="3.40.30.10:FF:000107">
    <property type="entry name" value="Protein disulfide-isomerase 5-2"/>
    <property type="match status" value="1"/>
</dbReference>
<dbReference type="SUPFAM" id="SSF52833">
    <property type="entry name" value="Thioredoxin-like"/>
    <property type="match status" value="4"/>
</dbReference>
<dbReference type="PROSITE" id="PS00194">
    <property type="entry name" value="THIOREDOXIN_1"/>
    <property type="match status" value="2"/>
</dbReference>
<dbReference type="PANTHER" id="PTHR18929:SF132">
    <property type="entry name" value="PROTEIN DISULFIDE-ISOMERASE A3"/>
    <property type="match status" value="1"/>
</dbReference>
<dbReference type="GO" id="GO:0003756">
    <property type="term" value="F:protein disulfide isomerase activity"/>
    <property type="evidence" value="ECO:0007669"/>
    <property type="project" value="UniProtKB-EC"/>
</dbReference>
<feature type="domain" description="Thioredoxin" evidence="13">
    <location>
        <begin position="11"/>
        <end position="123"/>
    </location>
</feature>
<keyword evidence="8" id="KW-1015">Disulfide bond</keyword>
<dbReference type="NCBIfam" id="TIGR01126">
    <property type="entry name" value="pdi_dom"/>
    <property type="match status" value="1"/>
</dbReference>
<comment type="similarity">
    <text evidence="3 11">Belongs to the protein disulfide isomerase family.</text>
</comment>
<keyword evidence="5 12" id="KW-0732">Signal</keyword>
<evidence type="ECO:0000256" key="5">
    <source>
        <dbReference type="ARBA" id="ARBA00022729"/>
    </source>
</evidence>
<keyword evidence="6" id="KW-0677">Repeat</keyword>
<evidence type="ECO:0000256" key="9">
    <source>
        <dbReference type="ARBA" id="ARBA00023235"/>
    </source>
</evidence>
<dbReference type="InterPro" id="IPR013766">
    <property type="entry name" value="Thioredoxin_domain"/>
</dbReference>
<evidence type="ECO:0000313" key="16">
    <source>
        <dbReference type="WBParaSite" id="ECPE_0001085101-mRNA-1"/>
    </source>
</evidence>
<evidence type="ECO:0000313" key="15">
    <source>
        <dbReference type="Proteomes" id="UP000272942"/>
    </source>
</evidence>
<evidence type="ECO:0000256" key="8">
    <source>
        <dbReference type="ARBA" id="ARBA00023157"/>
    </source>
</evidence>
<dbReference type="AlphaFoldDB" id="A0A183AV33"/>
<evidence type="ECO:0000256" key="4">
    <source>
        <dbReference type="ARBA" id="ARBA00012723"/>
    </source>
</evidence>
<evidence type="ECO:0000256" key="11">
    <source>
        <dbReference type="RuleBase" id="RU004208"/>
    </source>
</evidence>
<dbReference type="CDD" id="cd02995">
    <property type="entry name" value="PDI_a_PDI_a'_C"/>
    <property type="match status" value="1"/>
</dbReference>
<dbReference type="GO" id="GO:0006457">
    <property type="term" value="P:protein folding"/>
    <property type="evidence" value="ECO:0007669"/>
    <property type="project" value="TreeGrafter"/>
</dbReference>
<dbReference type="WBParaSite" id="ECPE_0001085101-mRNA-1">
    <property type="protein sequence ID" value="ECPE_0001085101-mRNA-1"/>
    <property type="gene ID" value="ECPE_0001085101"/>
</dbReference>
<evidence type="ECO:0000259" key="13">
    <source>
        <dbReference type="PROSITE" id="PS51352"/>
    </source>
</evidence>
<dbReference type="InterPro" id="IPR005788">
    <property type="entry name" value="PDI_thioredoxin-like_dom"/>
</dbReference>
<organism evidence="16">
    <name type="scientific">Echinostoma caproni</name>
    <dbReference type="NCBI Taxonomy" id="27848"/>
    <lineage>
        <taxon>Eukaryota</taxon>
        <taxon>Metazoa</taxon>
        <taxon>Spiralia</taxon>
        <taxon>Lophotrochozoa</taxon>
        <taxon>Platyhelminthes</taxon>
        <taxon>Trematoda</taxon>
        <taxon>Digenea</taxon>
        <taxon>Plagiorchiida</taxon>
        <taxon>Echinostomata</taxon>
        <taxon>Echinostomatoidea</taxon>
        <taxon>Echinostomatidae</taxon>
        <taxon>Echinostoma</taxon>
    </lineage>
</organism>
<name>A0A183AV33_9TREM</name>
<evidence type="ECO:0000256" key="3">
    <source>
        <dbReference type="ARBA" id="ARBA00006347"/>
    </source>
</evidence>
<protein>
    <recommendedName>
        <fullName evidence="4">protein disulfide-isomerase</fullName>
        <ecNumber evidence="4">5.3.4.1</ecNumber>
    </recommendedName>
</protein>
<keyword evidence="10" id="KW-0676">Redox-active center</keyword>
<dbReference type="GO" id="GO:0034976">
    <property type="term" value="P:response to endoplasmic reticulum stress"/>
    <property type="evidence" value="ECO:0007669"/>
    <property type="project" value="TreeGrafter"/>
</dbReference>
<dbReference type="GO" id="GO:0005788">
    <property type="term" value="C:endoplasmic reticulum lumen"/>
    <property type="evidence" value="ECO:0007669"/>
    <property type="project" value="UniProtKB-SubCell"/>
</dbReference>
<keyword evidence="7" id="KW-0256">Endoplasmic reticulum</keyword>
<dbReference type="OrthoDB" id="427280at2759"/>
<evidence type="ECO:0000256" key="1">
    <source>
        <dbReference type="ARBA" id="ARBA00001182"/>
    </source>
</evidence>
<dbReference type="Pfam" id="PF00085">
    <property type="entry name" value="Thioredoxin"/>
    <property type="match status" value="2"/>
</dbReference>
<evidence type="ECO:0000256" key="12">
    <source>
        <dbReference type="SAM" id="SignalP"/>
    </source>
</evidence>
<accession>A0A183AV33</accession>
<feature type="chain" id="PRO_5043138196" description="protein disulfide-isomerase" evidence="12">
    <location>
        <begin position="16"/>
        <end position="450"/>
    </location>
</feature>
<gene>
    <name evidence="14" type="ORF">ECPE_LOCUS10818</name>
</gene>
<dbReference type="InterPro" id="IPR017937">
    <property type="entry name" value="Thioredoxin_CS"/>
</dbReference>
<dbReference type="InterPro" id="IPR036249">
    <property type="entry name" value="Thioredoxin-like_sf"/>
</dbReference>
<evidence type="ECO:0000256" key="6">
    <source>
        <dbReference type="ARBA" id="ARBA00022737"/>
    </source>
</evidence>
<dbReference type="PRINTS" id="PR00421">
    <property type="entry name" value="THIOREDOXIN"/>
</dbReference>
<reference evidence="14 15" key="2">
    <citation type="submission" date="2018-11" db="EMBL/GenBank/DDBJ databases">
        <authorList>
            <consortium name="Pathogen Informatics"/>
        </authorList>
    </citation>
    <scope>NUCLEOTIDE SEQUENCE [LARGE SCALE GENOMIC DNA]</scope>
    <source>
        <strain evidence="14 15">Egypt</strain>
    </source>
</reference>
<dbReference type="PANTHER" id="PTHR18929">
    <property type="entry name" value="PROTEIN DISULFIDE ISOMERASE"/>
    <property type="match status" value="1"/>
</dbReference>
<dbReference type="Gene3D" id="3.40.30.10">
    <property type="entry name" value="Glutaredoxin"/>
    <property type="match status" value="3"/>
</dbReference>
<dbReference type="PROSITE" id="PS51352">
    <property type="entry name" value="THIOREDOXIN_2"/>
    <property type="match status" value="2"/>
</dbReference>
<evidence type="ECO:0000256" key="10">
    <source>
        <dbReference type="ARBA" id="ARBA00023284"/>
    </source>
</evidence>
<keyword evidence="15" id="KW-1185">Reference proteome</keyword>
<keyword evidence="9" id="KW-0413">Isomerase</keyword>
<reference evidence="16" key="1">
    <citation type="submission" date="2016-06" db="UniProtKB">
        <authorList>
            <consortium name="WormBaseParasite"/>
        </authorList>
    </citation>
    <scope>IDENTIFICATION</scope>
</reference>
<feature type="domain" description="Thioredoxin" evidence="13">
    <location>
        <begin position="314"/>
        <end position="433"/>
    </location>
</feature>
<evidence type="ECO:0000256" key="7">
    <source>
        <dbReference type="ARBA" id="ARBA00022824"/>
    </source>
</evidence>
<dbReference type="CDD" id="cd02981">
    <property type="entry name" value="PDI_b_family"/>
    <property type="match status" value="1"/>
</dbReference>
<evidence type="ECO:0000313" key="14">
    <source>
        <dbReference type="EMBL" id="VDP87668.1"/>
    </source>
</evidence>
<comment type="catalytic activity">
    <reaction evidence="1">
        <text>Catalyzes the rearrangement of -S-S- bonds in proteins.</text>
        <dbReference type="EC" id="5.3.4.1"/>
    </reaction>
</comment>